<dbReference type="CDD" id="cd03250">
    <property type="entry name" value="ABCC_MRP_domain1"/>
    <property type="match status" value="1"/>
</dbReference>
<evidence type="ECO:0000256" key="9">
    <source>
        <dbReference type="SAM" id="Phobius"/>
    </source>
</evidence>
<evidence type="ECO:0000259" key="10">
    <source>
        <dbReference type="PROSITE" id="PS50893"/>
    </source>
</evidence>
<dbReference type="SUPFAM" id="SSF52540">
    <property type="entry name" value="P-loop containing nucleoside triphosphate hydrolases"/>
    <property type="match status" value="2"/>
</dbReference>
<comment type="similarity">
    <text evidence="2">Belongs to the ABC transporter superfamily. ABCC family. Conjugate transporter (TC 3.A.1.208) subfamily.</text>
</comment>
<dbReference type="GO" id="GO:0016887">
    <property type="term" value="F:ATP hydrolysis activity"/>
    <property type="evidence" value="ECO:0007669"/>
    <property type="project" value="InterPro"/>
</dbReference>
<dbReference type="Proteomes" id="UP000217790">
    <property type="component" value="Unassembled WGS sequence"/>
</dbReference>
<evidence type="ECO:0000256" key="6">
    <source>
        <dbReference type="ARBA" id="ARBA00022840"/>
    </source>
</evidence>
<dbReference type="PANTHER" id="PTHR24223:SF456">
    <property type="entry name" value="MULTIDRUG RESISTANCE-ASSOCIATED PROTEIN LETHAL(2)03659"/>
    <property type="match status" value="1"/>
</dbReference>
<keyword evidence="7 9" id="KW-1133">Transmembrane helix</keyword>
<dbReference type="CDD" id="cd18606">
    <property type="entry name" value="ABC_6TM_YOR1_D2_like"/>
    <property type="match status" value="1"/>
</dbReference>
<dbReference type="InterPro" id="IPR003439">
    <property type="entry name" value="ABC_transporter-like_ATP-bd"/>
</dbReference>
<proteinExistence type="inferred from homology"/>
<reference evidence="13" key="1">
    <citation type="journal article" date="2017" name="Nat. Ecol. Evol.">
        <title>Genome expansion and lineage-specific genetic innovations in the forest pathogenic fungi Armillaria.</title>
        <authorList>
            <person name="Sipos G."/>
            <person name="Prasanna A.N."/>
            <person name="Walter M.C."/>
            <person name="O'Connor E."/>
            <person name="Balint B."/>
            <person name="Krizsan K."/>
            <person name="Kiss B."/>
            <person name="Hess J."/>
            <person name="Varga T."/>
            <person name="Slot J."/>
            <person name="Riley R."/>
            <person name="Boka B."/>
            <person name="Rigling D."/>
            <person name="Barry K."/>
            <person name="Lee J."/>
            <person name="Mihaltcheva S."/>
            <person name="LaButti K."/>
            <person name="Lipzen A."/>
            <person name="Waldron R."/>
            <person name="Moloney N.M."/>
            <person name="Sperisen C."/>
            <person name="Kredics L."/>
            <person name="Vagvoelgyi C."/>
            <person name="Patrignani A."/>
            <person name="Fitzpatrick D."/>
            <person name="Nagy I."/>
            <person name="Doyle S."/>
            <person name="Anderson J.B."/>
            <person name="Grigoriev I.V."/>
            <person name="Gueldener U."/>
            <person name="Muensterkoetter M."/>
            <person name="Nagy L.G."/>
        </authorList>
    </citation>
    <scope>NUCLEOTIDE SEQUENCE [LARGE SCALE GENOMIC DNA]</scope>
    <source>
        <strain evidence="13">Ar21-2</strain>
    </source>
</reference>
<feature type="transmembrane region" description="Helical" evidence="9">
    <location>
        <begin position="917"/>
        <end position="939"/>
    </location>
</feature>
<feature type="domain" description="ABC transporter" evidence="10">
    <location>
        <begin position="507"/>
        <end position="728"/>
    </location>
</feature>
<feature type="transmembrane region" description="Helical" evidence="9">
    <location>
        <begin position="191"/>
        <end position="212"/>
    </location>
</feature>
<dbReference type="InterPro" id="IPR017871">
    <property type="entry name" value="ABC_transporter-like_CS"/>
</dbReference>
<dbReference type="FunFam" id="1.20.1560.10:FF:000010">
    <property type="entry name" value="Multidrug resistance-associated ABC transporter"/>
    <property type="match status" value="1"/>
</dbReference>
<feature type="domain" description="ABC transmembrane type-1" evidence="11">
    <location>
        <begin position="142"/>
        <end position="432"/>
    </location>
</feature>
<dbReference type="CDD" id="cd18597">
    <property type="entry name" value="ABC_6TM_YOR1_D1_like"/>
    <property type="match status" value="1"/>
</dbReference>
<dbReference type="GO" id="GO:0140359">
    <property type="term" value="F:ABC-type transporter activity"/>
    <property type="evidence" value="ECO:0007669"/>
    <property type="project" value="InterPro"/>
</dbReference>
<feature type="transmembrane region" description="Helical" evidence="9">
    <location>
        <begin position="825"/>
        <end position="854"/>
    </location>
</feature>
<dbReference type="FunFam" id="3.40.50.300:FF:000997">
    <property type="entry name" value="Multidrug resistance-associated protein 1"/>
    <property type="match status" value="1"/>
</dbReference>
<comment type="subcellular location">
    <subcellularLocation>
        <location evidence="1">Membrane</location>
        <topology evidence="1">Multi-pass membrane protein</topology>
    </subcellularLocation>
</comment>
<dbReference type="OMA" id="MELKDAR"/>
<keyword evidence="8 9" id="KW-0472">Membrane</keyword>
<feature type="transmembrane region" description="Helical" evidence="9">
    <location>
        <begin position="1009"/>
        <end position="1031"/>
    </location>
</feature>
<protein>
    <submittedName>
        <fullName evidence="12">Multidrug resistance-associated ABC transporter</fullName>
    </submittedName>
</protein>
<sequence>MVRPLRPSPAPPAFAGNCILPEEDAPIFSRLIFQWLGPLLAVGFSRPLEKEDLWHLPPKHTTGSITDDVEVNFYSRCPPEQRPFPLRHKFSNDIENTWSTKESFSDAEKIALDTEKAATRTVYDSSLTKALHRIFLIRFWSAGICRLAGDTLRTTTPLVTRLLLTWLTSSYEYYRLSDEQKALGVMDRPKGIYYGIGLGFALFAMQATASLFTNHSMHLSMTTGLLLKSGIIGSIFRKSMRLSGQARLEHSVGKITNMISADASRLDRVCMYIHNLWVAPIQIVIVVGLLFNNLGYSSLVGFGVLIFSFPMQVFVGRIMVELRKKSVKITDARVLQGIRLIKFYAWEAFYSFQIGKLRQKEIHILKQATVARSALIATSTFIPILSSILSFITYRLTGHDLNIAIIFSSLQLFNIIRTPFMFLPLDVTVVSDGLVAMGRVSKFLIAEELPTEYVVNEHSDLAVEVKGTFTWEIAEQPDSVKLASALGDKPEKRNTQKIEDKLYISKADVDDTSSYTSRPFELQDLCMTVLKGSFVAIVGRVGSGKSSILQALTGEMRRVKGEVVFGGSVAYAPQVSWIWNATLRENILFGQELDEDRLQEVISACGLERDLTMLPHGKRTEIGEKGINLSGGQKARVSLARVAYSPSNIVLLDDPLSAVDACVGKFILDNCMLKGPLASKTRILVTHALHVLDKVDYIYVVDEGVIKEQRTYTDLIENSVIFSRIMEEYGTAECCNDALENSRIVDINGKNAVVDVPKYTGKHGALMRTEERYTGSVAWTTYRDYLRLAGGVIWAPILLLLLVLNQCSRGFWTADGIHGYTQGQYMAVYAGIGVSQAVFTFLVAAGITMATLIASLSSFKTAFTRVLRSPVCFFDTTPVGRILLRLSKDQDILDNRLALTLTQFLNTFSSVVGTFALIFYIFPLLGIILFPTIALYYFLSLYYRRTSVEAKRLSSLMRSAFYSSYSETLAGLTTIRAFREQDRYVRSLESSLDLENRAHYLTISIQRWLGVRLGLFGNILVLGITLFAAVYRKTIHPSKIGVVLIYALNITQTFATMVTQFAQNEHNMSAVERVLLYTQLSSEGNSSAELNEPSDKWPEKGSISFEDVDLAYREGLPLVLCGVSFKINPGEKVGIVGRTGAGKSSLVQALFRIVELQGGSIQIDGHDISKIKLDTLRGRMALVPQDTVMFLGTMRHNLDPQGSRTDAELISVLQRVWLLPPDGVRDPVAEARFSLDATVGDEGSNFSAGEKQLLALGRALVKNSRIFALDEATSSVDVETDAKLQRTIQTEFSSATVLCIAHRLNTIAHYDRIMVMDVGKVIEFDTVTNLFDKEDSVFRSLCNEANLQRSDVERIRIDHGKAAL</sequence>
<dbReference type="Gene3D" id="3.40.50.300">
    <property type="entry name" value="P-loop containing nucleotide triphosphate hydrolases"/>
    <property type="match status" value="2"/>
</dbReference>
<feature type="transmembrane region" description="Helical" evidence="9">
    <location>
        <begin position="785"/>
        <end position="804"/>
    </location>
</feature>
<evidence type="ECO:0000313" key="12">
    <source>
        <dbReference type="EMBL" id="PBL01927.1"/>
    </source>
</evidence>
<dbReference type="Pfam" id="PF00005">
    <property type="entry name" value="ABC_tran"/>
    <property type="match status" value="2"/>
</dbReference>
<feature type="domain" description="ABC transporter" evidence="10">
    <location>
        <begin position="1103"/>
        <end position="1343"/>
    </location>
</feature>
<dbReference type="InterPro" id="IPR011527">
    <property type="entry name" value="ABC1_TM_dom"/>
</dbReference>
<dbReference type="STRING" id="47427.A0A2H3ETD2"/>
<dbReference type="PANTHER" id="PTHR24223">
    <property type="entry name" value="ATP-BINDING CASSETTE SUB-FAMILY C"/>
    <property type="match status" value="1"/>
</dbReference>
<dbReference type="FunFam" id="1.20.1560.10:FF:000006">
    <property type="entry name" value="ATP-binding cassette, sub-family C (CFTR/MRP), member 9"/>
    <property type="match status" value="1"/>
</dbReference>
<feature type="domain" description="ABC transmembrane type-1" evidence="11">
    <location>
        <begin position="825"/>
        <end position="1063"/>
    </location>
</feature>
<dbReference type="InterPro" id="IPR050173">
    <property type="entry name" value="ABC_transporter_C-like"/>
</dbReference>
<dbReference type="InterPro" id="IPR003593">
    <property type="entry name" value="AAA+_ATPase"/>
</dbReference>
<dbReference type="PROSITE" id="PS50929">
    <property type="entry name" value="ABC_TM1F"/>
    <property type="match status" value="2"/>
</dbReference>
<evidence type="ECO:0000256" key="1">
    <source>
        <dbReference type="ARBA" id="ARBA00004141"/>
    </source>
</evidence>
<evidence type="ECO:0000313" key="13">
    <source>
        <dbReference type="Proteomes" id="UP000217790"/>
    </source>
</evidence>
<dbReference type="Pfam" id="PF00664">
    <property type="entry name" value="ABC_membrane"/>
    <property type="match status" value="2"/>
</dbReference>
<dbReference type="CDD" id="cd03244">
    <property type="entry name" value="ABCC_MRP_domain2"/>
    <property type="match status" value="1"/>
</dbReference>
<keyword evidence="5" id="KW-0547">Nucleotide-binding</keyword>
<organism evidence="12 13">
    <name type="scientific">Armillaria gallica</name>
    <name type="common">Bulbous honey fungus</name>
    <name type="synonym">Armillaria bulbosa</name>
    <dbReference type="NCBI Taxonomy" id="47427"/>
    <lineage>
        <taxon>Eukaryota</taxon>
        <taxon>Fungi</taxon>
        <taxon>Dikarya</taxon>
        <taxon>Basidiomycota</taxon>
        <taxon>Agaricomycotina</taxon>
        <taxon>Agaricomycetes</taxon>
        <taxon>Agaricomycetidae</taxon>
        <taxon>Agaricales</taxon>
        <taxon>Marasmiineae</taxon>
        <taxon>Physalacriaceae</taxon>
        <taxon>Armillaria</taxon>
    </lineage>
</organism>
<evidence type="ECO:0000256" key="4">
    <source>
        <dbReference type="ARBA" id="ARBA00022692"/>
    </source>
</evidence>
<evidence type="ECO:0000256" key="2">
    <source>
        <dbReference type="ARBA" id="ARBA00009726"/>
    </source>
</evidence>
<feature type="transmembrane region" description="Helical" evidence="9">
    <location>
        <begin position="297"/>
        <end position="320"/>
    </location>
</feature>
<dbReference type="FunFam" id="3.40.50.300:FF:000565">
    <property type="entry name" value="ABC bile acid transporter"/>
    <property type="match status" value="1"/>
</dbReference>
<evidence type="ECO:0000259" key="11">
    <source>
        <dbReference type="PROSITE" id="PS50929"/>
    </source>
</evidence>
<dbReference type="GO" id="GO:0005524">
    <property type="term" value="F:ATP binding"/>
    <property type="evidence" value="ECO:0007669"/>
    <property type="project" value="UniProtKB-KW"/>
</dbReference>
<name>A0A2H3ETD2_ARMGA</name>
<feature type="transmembrane region" description="Helical" evidence="9">
    <location>
        <begin position="374"/>
        <end position="394"/>
    </location>
</feature>
<dbReference type="SMART" id="SM00382">
    <property type="entry name" value="AAA"/>
    <property type="match status" value="2"/>
</dbReference>
<keyword evidence="3" id="KW-0813">Transport</keyword>
<evidence type="ECO:0000256" key="3">
    <source>
        <dbReference type="ARBA" id="ARBA00022448"/>
    </source>
</evidence>
<dbReference type="InterPro" id="IPR036640">
    <property type="entry name" value="ABC1_TM_sf"/>
</dbReference>
<dbReference type="InParanoid" id="A0A2H3ETD2"/>
<dbReference type="PROSITE" id="PS00211">
    <property type="entry name" value="ABC_TRANSPORTER_1"/>
    <property type="match status" value="2"/>
</dbReference>
<gene>
    <name evidence="12" type="ORF">ARMGADRAFT_1071439</name>
</gene>
<accession>A0A2H3ETD2</accession>
<keyword evidence="13" id="KW-1185">Reference proteome</keyword>
<dbReference type="SUPFAM" id="SSF90123">
    <property type="entry name" value="ABC transporter transmembrane region"/>
    <property type="match status" value="2"/>
</dbReference>
<keyword evidence="4 9" id="KW-0812">Transmembrane</keyword>
<dbReference type="GO" id="GO:0016020">
    <property type="term" value="C:membrane"/>
    <property type="evidence" value="ECO:0007669"/>
    <property type="project" value="UniProtKB-SubCell"/>
</dbReference>
<evidence type="ECO:0000256" key="5">
    <source>
        <dbReference type="ARBA" id="ARBA00022741"/>
    </source>
</evidence>
<dbReference type="Gene3D" id="1.20.1560.10">
    <property type="entry name" value="ABC transporter type 1, transmembrane domain"/>
    <property type="match status" value="2"/>
</dbReference>
<keyword evidence="6" id="KW-0067">ATP-binding</keyword>
<dbReference type="InterPro" id="IPR027417">
    <property type="entry name" value="P-loop_NTPase"/>
</dbReference>
<feature type="transmembrane region" description="Helical" evidence="9">
    <location>
        <begin position="272"/>
        <end position="291"/>
    </location>
</feature>
<evidence type="ECO:0000256" key="7">
    <source>
        <dbReference type="ARBA" id="ARBA00022989"/>
    </source>
</evidence>
<dbReference type="OrthoDB" id="6500128at2759"/>
<evidence type="ECO:0000256" key="8">
    <source>
        <dbReference type="ARBA" id="ARBA00023136"/>
    </source>
</evidence>
<dbReference type="PROSITE" id="PS50893">
    <property type="entry name" value="ABC_TRANSPORTER_2"/>
    <property type="match status" value="2"/>
</dbReference>
<dbReference type="EMBL" id="KZ293645">
    <property type="protein sequence ID" value="PBL01927.1"/>
    <property type="molecule type" value="Genomic_DNA"/>
</dbReference>